<dbReference type="AlphaFoldDB" id="A0A7R9CZR8"/>
<protein>
    <submittedName>
        <fullName evidence="1">Uncharacterized protein</fullName>
    </submittedName>
</protein>
<accession>A0A7R9CZR8</accession>
<gene>
    <name evidence="1" type="ORF">TPSB3V08_LOCUS4993</name>
</gene>
<proteinExistence type="predicted"/>
<reference evidence="1" key="1">
    <citation type="submission" date="2020-11" db="EMBL/GenBank/DDBJ databases">
        <authorList>
            <person name="Tran Van P."/>
        </authorList>
    </citation>
    <scope>NUCLEOTIDE SEQUENCE</scope>
</reference>
<organism evidence="1">
    <name type="scientific">Timema poppense</name>
    <name type="common">Walking stick</name>
    <dbReference type="NCBI Taxonomy" id="170557"/>
    <lineage>
        <taxon>Eukaryota</taxon>
        <taxon>Metazoa</taxon>
        <taxon>Ecdysozoa</taxon>
        <taxon>Arthropoda</taxon>
        <taxon>Hexapoda</taxon>
        <taxon>Insecta</taxon>
        <taxon>Pterygota</taxon>
        <taxon>Neoptera</taxon>
        <taxon>Polyneoptera</taxon>
        <taxon>Phasmatodea</taxon>
        <taxon>Timematodea</taxon>
        <taxon>Timematoidea</taxon>
        <taxon>Timematidae</taxon>
        <taxon>Timema</taxon>
    </lineage>
</organism>
<name>A0A7R9CZR8_TIMPO</name>
<dbReference type="EMBL" id="OD002531">
    <property type="protein sequence ID" value="CAD7405461.1"/>
    <property type="molecule type" value="Genomic_DNA"/>
</dbReference>
<evidence type="ECO:0000313" key="1">
    <source>
        <dbReference type="EMBL" id="CAD7405461.1"/>
    </source>
</evidence>
<sequence length="167" mass="19136">MNLRHGELNSKPKCTCATSNFNESYDSWWFQGTEKERILVCVPGLVIVTTNIPEPGIGKVELEEVNPHLRGRRVEDHLVKTTPVHPTEIRTSISPSSAVELYTTSALANYATEHTTQIERERYRRSLRSIRGGDWRLDRESWLVELAVSVELWGLDVVFWGVFLGIW</sequence>